<keyword evidence="1" id="KW-0472">Membrane</keyword>
<keyword evidence="1" id="KW-0812">Transmembrane</keyword>
<evidence type="ECO:0000313" key="2">
    <source>
        <dbReference type="EMBL" id="TQM92976.1"/>
    </source>
</evidence>
<evidence type="ECO:0000313" key="3">
    <source>
        <dbReference type="Proteomes" id="UP000320582"/>
    </source>
</evidence>
<feature type="transmembrane region" description="Helical" evidence="1">
    <location>
        <begin position="47"/>
        <end position="70"/>
    </location>
</feature>
<sequence>MDSLIWIGAAISLAGVAGLGWCIVYVMKLRRQTLDDSEMRARMQKAVIMNFAALGVSTLGLMMVVVGIFLG</sequence>
<organism evidence="2 3">
    <name type="scientific">Roseinatronobacter monicus</name>
    <dbReference type="NCBI Taxonomy" id="393481"/>
    <lineage>
        <taxon>Bacteria</taxon>
        <taxon>Pseudomonadati</taxon>
        <taxon>Pseudomonadota</taxon>
        <taxon>Alphaproteobacteria</taxon>
        <taxon>Rhodobacterales</taxon>
        <taxon>Paracoccaceae</taxon>
        <taxon>Roseinatronobacter</taxon>
    </lineage>
</organism>
<reference evidence="2 3" key="1">
    <citation type="submission" date="2019-06" db="EMBL/GenBank/DDBJ databases">
        <title>Genomic Encyclopedia of Archaeal and Bacterial Type Strains, Phase II (KMG-II): from individual species to whole genera.</title>
        <authorList>
            <person name="Goeker M."/>
        </authorList>
    </citation>
    <scope>NUCLEOTIDE SEQUENCE [LARGE SCALE GENOMIC DNA]</scope>
    <source>
        <strain evidence="2 3">DSM 18423</strain>
    </source>
</reference>
<feature type="transmembrane region" description="Helical" evidence="1">
    <location>
        <begin position="6"/>
        <end position="26"/>
    </location>
</feature>
<protein>
    <submittedName>
        <fullName evidence="2">Uncharacterized protein</fullName>
    </submittedName>
</protein>
<dbReference type="AlphaFoldDB" id="A0A543KD23"/>
<dbReference type="EMBL" id="VFPT01000001">
    <property type="protein sequence ID" value="TQM92976.1"/>
    <property type="molecule type" value="Genomic_DNA"/>
</dbReference>
<proteinExistence type="predicted"/>
<keyword evidence="1" id="KW-1133">Transmembrane helix</keyword>
<evidence type="ECO:0000256" key="1">
    <source>
        <dbReference type="SAM" id="Phobius"/>
    </source>
</evidence>
<name>A0A543KD23_9RHOB</name>
<comment type="caution">
    <text evidence="2">The sequence shown here is derived from an EMBL/GenBank/DDBJ whole genome shotgun (WGS) entry which is preliminary data.</text>
</comment>
<gene>
    <name evidence="2" type="ORF">BD293_1599</name>
</gene>
<dbReference type="RefSeq" id="WP_142080612.1">
    <property type="nucleotide sequence ID" value="NZ_VFPT01000001.1"/>
</dbReference>
<keyword evidence="3" id="KW-1185">Reference proteome</keyword>
<dbReference type="OrthoDB" id="7875737at2"/>
<accession>A0A543KD23</accession>
<dbReference type="Proteomes" id="UP000320582">
    <property type="component" value="Unassembled WGS sequence"/>
</dbReference>